<keyword evidence="2" id="KW-1185">Reference proteome</keyword>
<name>A0A2A6C716_PRIPA</name>
<reference evidence="2" key="1">
    <citation type="journal article" date="2008" name="Nat. Genet.">
        <title>The Pristionchus pacificus genome provides a unique perspective on nematode lifestyle and parasitism.</title>
        <authorList>
            <person name="Dieterich C."/>
            <person name="Clifton S.W."/>
            <person name="Schuster L.N."/>
            <person name="Chinwalla A."/>
            <person name="Delehaunty K."/>
            <person name="Dinkelacker I."/>
            <person name="Fulton L."/>
            <person name="Fulton R."/>
            <person name="Godfrey J."/>
            <person name="Minx P."/>
            <person name="Mitreva M."/>
            <person name="Roeseler W."/>
            <person name="Tian H."/>
            <person name="Witte H."/>
            <person name="Yang S.P."/>
            <person name="Wilson R.K."/>
            <person name="Sommer R.J."/>
        </authorList>
    </citation>
    <scope>NUCLEOTIDE SEQUENCE [LARGE SCALE GENOMIC DNA]</scope>
    <source>
        <strain evidence="2">PS312</strain>
    </source>
</reference>
<dbReference type="AlphaFoldDB" id="A0A2A6C716"/>
<dbReference type="Proteomes" id="UP000005239">
    <property type="component" value="Unassembled WGS sequence"/>
</dbReference>
<protein>
    <submittedName>
        <fullName evidence="1">Uncharacterized protein</fullName>
    </submittedName>
</protein>
<sequence>YLMTSYTVYRDPAKYVNDTSSLLDHEREEYTEQALMDVNYDRLNDATKYQKAMLRYNFVPESPEQLVTRRCCSESLVQSTGQDVDSSMRCDVCVTLNHDYKKLASLVRMCSGDRKSTRNPNRGGMVKHGAVNGIDVIRIRCVFYRSLRDSMAGMPWDRAAFRANYSFLSKAVEERPDSVTASSGFGVIHVHPDFDRVIESLVGSFVHPSSRSRLLDILCGMCDFGLNAVEEAVRARSFDLSEYRRGKYDTEYEEYALELAGREDAYYDGDHLELGKARQCVLYMRVTQSSIAALFDDLKGALTGEEMCMLRRRVDACITRVKRIVKVHDESDVNAFYCNAVKDETVVGRAPPAGAGVVVEGRRFRSSVYNDKVGRAPPAGAGVVVEGRRFRSSVYNDKVGRAPPAGAGVVVEGRRFRSSVYNDKVGRAPPAGAGVVVEGRRFRSSVYNDKSMNDEK</sequence>
<organism evidence="1 2">
    <name type="scientific">Pristionchus pacificus</name>
    <name type="common">Parasitic nematode worm</name>
    <dbReference type="NCBI Taxonomy" id="54126"/>
    <lineage>
        <taxon>Eukaryota</taxon>
        <taxon>Metazoa</taxon>
        <taxon>Ecdysozoa</taxon>
        <taxon>Nematoda</taxon>
        <taxon>Chromadorea</taxon>
        <taxon>Rhabditida</taxon>
        <taxon>Rhabditina</taxon>
        <taxon>Diplogasteromorpha</taxon>
        <taxon>Diplogasteroidea</taxon>
        <taxon>Neodiplogasteridae</taxon>
        <taxon>Pristionchus</taxon>
    </lineage>
</organism>
<dbReference type="EnsemblMetazoa" id="PPA26675.1">
    <property type="protein sequence ID" value="PPA26675.1"/>
    <property type="gene ID" value="WBGene00116229"/>
</dbReference>
<reference evidence="1" key="2">
    <citation type="submission" date="2022-06" db="UniProtKB">
        <authorList>
            <consortium name="EnsemblMetazoa"/>
        </authorList>
    </citation>
    <scope>IDENTIFICATION</scope>
    <source>
        <strain evidence="1">PS312</strain>
    </source>
</reference>
<gene>
    <name evidence="1" type="primary">WBGene00116229</name>
</gene>
<evidence type="ECO:0000313" key="2">
    <source>
        <dbReference type="Proteomes" id="UP000005239"/>
    </source>
</evidence>
<proteinExistence type="predicted"/>
<evidence type="ECO:0000313" key="1">
    <source>
        <dbReference type="EnsemblMetazoa" id="PPA26675.1"/>
    </source>
</evidence>
<accession>A0A8R1YJH0</accession>
<accession>A0A2A6C716</accession>